<dbReference type="SUPFAM" id="SSF48208">
    <property type="entry name" value="Six-hairpin glycosidases"/>
    <property type="match status" value="1"/>
</dbReference>
<feature type="region of interest" description="Disordered" evidence="11">
    <location>
        <begin position="400"/>
        <end position="427"/>
    </location>
</feature>
<evidence type="ECO:0000256" key="7">
    <source>
        <dbReference type="ARBA" id="ARBA00023136"/>
    </source>
</evidence>
<dbReference type="OrthoDB" id="4187847at2759"/>
<comment type="similarity">
    <text evidence="3 10">Belongs to the glycosyl hydrolase 76 family.</text>
</comment>
<evidence type="ECO:0000256" key="2">
    <source>
        <dbReference type="ARBA" id="ARBA00004308"/>
    </source>
</evidence>
<evidence type="ECO:0000256" key="6">
    <source>
        <dbReference type="ARBA" id="ARBA00022801"/>
    </source>
</evidence>
<evidence type="ECO:0000256" key="13">
    <source>
        <dbReference type="SAM" id="SignalP"/>
    </source>
</evidence>
<gene>
    <name evidence="14" type="ORF">LY89DRAFT_249435</name>
</gene>
<dbReference type="EC" id="3.2.1.101" evidence="4 10"/>
<keyword evidence="12" id="KW-1133">Transmembrane helix</keyword>
<organism evidence="14 15">
    <name type="scientific">Mollisia scopiformis</name>
    <name type="common">Conifer needle endophyte fungus</name>
    <name type="synonym">Phialocephala scopiformis</name>
    <dbReference type="NCBI Taxonomy" id="149040"/>
    <lineage>
        <taxon>Eukaryota</taxon>
        <taxon>Fungi</taxon>
        <taxon>Dikarya</taxon>
        <taxon>Ascomycota</taxon>
        <taxon>Pezizomycotina</taxon>
        <taxon>Leotiomycetes</taxon>
        <taxon>Helotiales</taxon>
        <taxon>Mollisiaceae</taxon>
        <taxon>Mollisia</taxon>
    </lineage>
</organism>
<dbReference type="PANTHER" id="PTHR12145:SF41">
    <property type="entry name" value="MANNAN ENDO-1,6-ALPHA-MANNOSIDASE"/>
    <property type="match status" value="1"/>
</dbReference>
<dbReference type="Gene3D" id="1.50.10.20">
    <property type="match status" value="1"/>
</dbReference>
<feature type="transmembrane region" description="Helical" evidence="12">
    <location>
        <begin position="434"/>
        <end position="456"/>
    </location>
</feature>
<dbReference type="AlphaFoldDB" id="A0A194WRW1"/>
<comment type="catalytic activity">
    <reaction evidence="1 10">
        <text>Random hydrolysis of (1-&gt;6)-alpha-D-mannosidic linkages in unbranched (1-&gt;6)-mannans.</text>
        <dbReference type="EC" id="3.2.1.101"/>
    </reaction>
</comment>
<dbReference type="EMBL" id="KQ947428">
    <property type="protein sequence ID" value="KUJ10715.1"/>
    <property type="molecule type" value="Genomic_DNA"/>
</dbReference>
<dbReference type="GO" id="GO:0012505">
    <property type="term" value="C:endomembrane system"/>
    <property type="evidence" value="ECO:0007669"/>
    <property type="project" value="UniProtKB-SubCell"/>
</dbReference>
<keyword evidence="12" id="KW-0812">Transmembrane</keyword>
<name>A0A194WRW1_MOLSC</name>
<dbReference type="PIRSF" id="PIRSF016302">
    <property type="entry name" value="Man_a_manosd"/>
    <property type="match status" value="1"/>
</dbReference>
<comment type="subcellular location">
    <subcellularLocation>
        <location evidence="2">Endomembrane system</location>
    </subcellularLocation>
</comment>
<dbReference type="PANTHER" id="PTHR12145">
    <property type="entry name" value="MANNAN ENDO-1,6-ALPHA-MANNOSIDASE DCW1"/>
    <property type="match status" value="1"/>
</dbReference>
<dbReference type="InterPro" id="IPR014480">
    <property type="entry name" value="Mannan-1_6-alpha_mannosidase"/>
</dbReference>
<evidence type="ECO:0000256" key="10">
    <source>
        <dbReference type="PIRNR" id="PIRNR016302"/>
    </source>
</evidence>
<evidence type="ECO:0000313" key="14">
    <source>
        <dbReference type="EMBL" id="KUJ10715.1"/>
    </source>
</evidence>
<evidence type="ECO:0000256" key="4">
    <source>
        <dbReference type="ARBA" id="ARBA00012350"/>
    </source>
</evidence>
<dbReference type="GO" id="GO:0016052">
    <property type="term" value="P:carbohydrate catabolic process"/>
    <property type="evidence" value="ECO:0007669"/>
    <property type="project" value="InterPro"/>
</dbReference>
<reference evidence="14 15" key="1">
    <citation type="submission" date="2015-10" db="EMBL/GenBank/DDBJ databases">
        <title>Full genome of DAOMC 229536 Phialocephala scopiformis, a fungal endophyte of spruce producing the potent anti-insectan compound rugulosin.</title>
        <authorList>
            <consortium name="DOE Joint Genome Institute"/>
            <person name="Walker A.K."/>
            <person name="Frasz S.L."/>
            <person name="Seifert K.A."/>
            <person name="Miller J.D."/>
            <person name="Mondo S.J."/>
            <person name="Labutti K."/>
            <person name="Lipzen A."/>
            <person name="Dockter R."/>
            <person name="Kennedy M."/>
            <person name="Grigoriev I.V."/>
            <person name="Spatafora J.W."/>
        </authorList>
    </citation>
    <scope>NUCLEOTIDE SEQUENCE [LARGE SCALE GENOMIC DNA]</scope>
    <source>
        <strain evidence="14 15">CBS 120377</strain>
    </source>
</reference>
<dbReference type="STRING" id="149040.A0A194WRW1"/>
<keyword evidence="6 10" id="KW-0378">Hydrolase</keyword>
<evidence type="ECO:0000256" key="9">
    <source>
        <dbReference type="ARBA" id="ARBA00023295"/>
    </source>
</evidence>
<accession>A0A194WRW1</accession>
<keyword evidence="15" id="KW-1185">Reference proteome</keyword>
<keyword evidence="9 10" id="KW-0326">Glycosidase</keyword>
<keyword evidence="8" id="KW-0325">Glycoprotein</keyword>
<dbReference type="KEGG" id="psco:LY89DRAFT_249435"/>
<dbReference type="InterPro" id="IPR008928">
    <property type="entry name" value="6-hairpin_glycosidase_sf"/>
</dbReference>
<evidence type="ECO:0000256" key="5">
    <source>
        <dbReference type="ARBA" id="ARBA00022729"/>
    </source>
</evidence>
<dbReference type="InterPro" id="IPR005198">
    <property type="entry name" value="Glyco_hydro_76"/>
</dbReference>
<evidence type="ECO:0000256" key="12">
    <source>
        <dbReference type="SAM" id="Phobius"/>
    </source>
</evidence>
<dbReference type="FunFam" id="1.50.10.20:FF:000006">
    <property type="entry name" value="Mannan endo-1,6-alpha-mannosidase"/>
    <property type="match status" value="1"/>
</dbReference>
<feature type="chain" id="PRO_5008267392" description="Mannan endo-1,6-alpha-mannosidase" evidence="13">
    <location>
        <begin position="23"/>
        <end position="458"/>
    </location>
</feature>
<evidence type="ECO:0000256" key="8">
    <source>
        <dbReference type="ARBA" id="ARBA00023180"/>
    </source>
</evidence>
<dbReference type="InParanoid" id="A0A194WRW1"/>
<dbReference type="Pfam" id="PF03663">
    <property type="entry name" value="Glyco_hydro_76"/>
    <property type="match status" value="1"/>
</dbReference>
<evidence type="ECO:0000256" key="3">
    <source>
        <dbReference type="ARBA" id="ARBA00009699"/>
    </source>
</evidence>
<dbReference type="GO" id="GO:0009272">
    <property type="term" value="P:fungal-type cell wall biogenesis"/>
    <property type="evidence" value="ECO:0007669"/>
    <property type="project" value="TreeGrafter"/>
</dbReference>
<dbReference type="GO" id="GO:0008496">
    <property type="term" value="F:mannan endo-1,6-alpha-mannosidase activity"/>
    <property type="evidence" value="ECO:0007669"/>
    <property type="project" value="UniProtKB-UniRule"/>
</dbReference>
<evidence type="ECO:0000256" key="11">
    <source>
        <dbReference type="SAM" id="MobiDB-lite"/>
    </source>
</evidence>
<proteinExistence type="inferred from homology"/>
<feature type="signal peptide" evidence="13">
    <location>
        <begin position="1"/>
        <end position="22"/>
    </location>
</feature>
<dbReference type="FunCoup" id="A0A194WRW1">
    <property type="interactions" value="46"/>
</dbReference>
<evidence type="ECO:0000313" key="15">
    <source>
        <dbReference type="Proteomes" id="UP000070700"/>
    </source>
</evidence>
<keyword evidence="5 13" id="KW-0732">Signal</keyword>
<protein>
    <recommendedName>
        <fullName evidence="4 10">Mannan endo-1,6-alpha-mannosidase</fullName>
        <ecNumber evidence="4 10">3.2.1.101</ecNumber>
    </recommendedName>
</protein>
<dbReference type="RefSeq" id="XP_018065070.1">
    <property type="nucleotide sequence ID" value="XM_018206178.1"/>
</dbReference>
<evidence type="ECO:0000256" key="1">
    <source>
        <dbReference type="ARBA" id="ARBA00001452"/>
    </source>
</evidence>
<dbReference type="Proteomes" id="UP000070700">
    <property type="component" value="Unassembled WGS sequence"/>
</dbReference>
<dbReference type="GeneID" id="28815904"/>
<sequence length="458" mass="49292">MRGRTLARGAAICATWTQLTGAISLDITSETSIKSAAATVAYGMMKYYTGNNTGDNPGNLPSPYYWWEAGACFGTMVEYWYYTNDTSYNPTVTAALLSQVGTNDDFMPENQTKTEGNDDQGFWGMAAMSAAEMNYPNPPSDEPQWLALAQAVFNEMVTRWDDSTCGGGLRWQIFTWNNGYTYKNSIANGCFFNIAARLARYTGNATYADWAEKTWTWMEDVGLMSSDYAVYDGTSDTTNCSTIDHLQFTYNQGIYLFGAAVMYNYTNASSTWNTRLSGVMNGTDIFFKDDIMYEQACEDVNTVGTCDTDQQSFKAYLSRWMAATAKLVPWTTSYITPKLQASAKAAAAQCDGGTDGTTCGEHWTANSTYDGIYGLGQEMSALSVIQAMLIDQAPELVTNTTGGTSVGNSDAGTGSTTSSSTGTVDTPVTGADKAGAGILTALVLCGVLGGTGFMIMGA</sequence>
<keyword evidence="7 12" id="KW-0472">Membrane</keyword>